<protein>
    <submittedName>
        <fullName evidence="2">Uncharacterized protein</fullName>
    </submittedName>
</protein>
<dbReference type="Proteomes" id="UP000228621">
    <property type="component" value="Unassembled WGS sequence"/>
</dbReference>
<sequence length="88" mass="9574">MTHGGAGAIFPLLILLLVSLPITLIWVFRGQGNARKRRVIGFSQIANFAIAIILCFSGVTYLQSIGFVAAFIVLIAMLFTPLVLKNRV</sequence>
<dbReference type="EMBL" id="NKHF01000039">
    <property type="protein sequence ID" value="PCK32143.1"/>
    <property type="molecule type" value="Genomic_DNA"/>
</dbReference>
<keyword evidence="3" id="KW-1185">Reference proteome</keyword>
<evidence type="ECO:0000313" key="3">
    <source>
        <dbReference type="Proteomes" id="UP000228621"/>
    </source>
</evidence>
<dbReference type="OrthoDB" id="7067707at2"/>
<keyword evidence="1" id="KW-0812">Transmembrane</keyword>
<evidence type="ECO:0000313" key="2">
    <source>
        <dbReference type="EMBL" id="PCK32143.1"/>
    </source>
</evidence>
<name>A0A2A5JRR6_PSEO7</name>
<keyword evidence="1" id="KW-1133">Transmembrane helix</keyword>
<accession>A0A2A5JRR6</accession>
<dbReference type="RefSeq" id="WP_099641700.1">
    <property type="nucleotide sequence ID" value="NZ_NKHF01000039.1"/>
</dbReference>
<reference evidence="3" key="1">
    <citation type="journal article" date="2019" name="Genome Announc.">
        <title>Draft Genome Sequence of Pseudoalteromonas piscicida Strain 36Y ROTHPW, an Hypersaline Seawater Isolate from the South Coast of Sonora, Mexico.</title>
        <authorList>
            <person name="Sanchez-Diaz R."/>
            <person name="Molina-Garza Z.J."/>
            <person name="Cruz-Suarez L.E."/>
            <person name="Selvin J."/>
            <person name="Kiran G.S."/>
            <person name="Ibarra-Gamez J.C."/>
            <person name="Gomez-Gil B."/>
            <person name="Galaviz-Silva L."/>
        </authorList>
    </citation>
    <scope>NUCLEOTIDE SEQUENCE [LARGE SCALE GENOMIC DNA]</scope>
    <source>
        <strain evidence="3">36Y_RITHPW</strain>
    </source>
</reference>
<gene>
    <name evidence="2" type="ORF">CEX98_08705</name>
</gene>
<comment type="caution">
    <text evidence="2">The sequence shown here is derived from an EMBL/GenBank/DDBJ whole genome shotgun (WGS) entry which is preliminary data.</text>
</comment>
<proteinExistence type="predicted"/>
<organism evidence="2 3">
    <name type="scientific">Pseudoalteromonas piscicida</name>
    <dbReference type="NCBI Taxonomy" id="43662"/>
    <lineage>
        <taxon>Bacteria</taxon>
        <taxon>Pseudomonadati</taxon>
        <taxon>Pseudomonadota</taxon>
        <taxon>Gammaproteobacteria</taxon>
        <taxon>Alteromonadales</taxon>
        <taxon>Pseudoalteromonadaceae</taxon>
        <taxon>Pseudoalteromonas</taxon>
    </lineage>
</organism>
<keyword evidence="1" id="KW-0472">Membrane</keyword>
<evidence type="ECO:0000256" key="1">
    <source>
        <dbReference type="SAM" id="Phobius"/>
    </source>
</evidence>
<feature type="transmembrane region" description="Helical" evidence="1">
    <location>
        <begin position="65"/>
        <end position="84"/>
    </location>
</feature>
<feature type="transmembrane region" description="Helical" evidence="1">
    <location>
        <begin position="39"/>
        <end position="59"/>
    </location>
</feature>
<feature type="transmembrane region" description="Helical" evidence="1">
    <location>
        <begin position="6"/>
        <end position="27"/>
    </location>
</feature>
<dbReference type="AlphaFoldDB" id="A0A2A5JRR6"/>